<gene>
    <name evidence="4" type="ORF">COY52_09015</name>
</gene>
<sequence>MKQVNLGIIGCGVIGTIHIQNAAKSKLINLIAVADQIEERRREVAEKFGIKKTYSSGEALLKDPDVEAVVLALPTGMRASLALRAFNSGKHVLLEKPAAMNAGELKQMINACGELVGACCSSRYRFLESADFTADFIAGGALGKLRVVRCRATSAAGPPPRKTPPSWRVNKALNGGGILVNWGPYDLDYLLGITGWSIRPKLVLAQTWPIPPQFQCHVAPGSDAEEHFAAMIRCEGGTVIIFERGEQVAAQSENAWQLIGTKGSLQLKMIAEKEKKVVFNNSSTEKGVFSEVIWEGDEDSSRVHSGPVNDFAGAIREKRHPKTGLEQALVIQKITDAIYASAERGKAIEINQ</sequence>
<dbReference type="Pfam" id="PF01408">
    <property type="entry name" value="GFO_IDH_MocA"/>
    <property type="match status" value="1"/>
</dbReference>
<comment type="caution">
    <text evidence="4">The sequence shown here is derived from an EMBL/GenBank/DDBJ whole genome shotgun (WGS) entry which is preliminary data.</text>
</comment>
<evidence type="ECO:0000259" key="2">
    <source>
        <dbReference type="Pfam" id="PF01408"/>
    </source>
</evidence>
<dbReference type="EMBL" id="PFMR01000239">
    <property type="protein sequence ID" value="PIZ15720.1"/>
    <property type="molecule type" value="Genomic_DNA"/>
</dbReference>
<dbReference type="GO" id="GO:0016491">
    <property type="term" value="F:oxidoreductase activity"/>
    <property type="evidence" value="ECO:0007669"/>
    <property type="project" value="UniProtKB-KW"/>
</dbReference>
<dbReference type="GO" id="GO:0000166">
    <property type="term" value="F:nucleotide binding"/>
    <property type="evidence" value="ECO:0007669"/>
    <property type="project" value="InterPro"/>
</dbReference>
<dbReference type="SUPFAM" id="SSF51735">
    <property type="entry name" value="NAD(P)-binding Rossmann-fold domains"/>
    <property type="match status" value="1"/>
</dbReference>
<feature type="domain" description="Gfo/Idh/MocA-like oxidoreductase N-terminal" evidence="2">
    <location>
        <begin position="5"/>
        <end position="114"/>
    </location>
</feature>
<evidence type="ECO:0000259" key="3">
    <source>
        <dbReference type="Pfam" id="PF22725"/>
    </source>
</evidence>
<dbReference type="Gene3D" id="3.40.50.720">
    <property type="entry name" value="NAD(P)-binding Rossmann-like Domain"/>
    <property type="match status" value="1"/>
</dbReference>
<dbReference type="AlphaFoldDB" id="A0A2M7S8A0"/>
<dbReference type="SUPFAM" id="SSF55347">
    <property type="entry name" value="Glyceraldehyde-3-phosphate dehydrogenase-like, C-terminal domain"/>
    <property type="match status" value="1"/>
</dbReference>
<name>A0A2M7S8A0_9BACT</name>
<dbReference type="InterPro" id="IPR055170">
    <property type="entry name" value="GFO_IDH_MocA-like_dom"/>
</dbReference>
<accession>A0A2M7S8A0</accession>
<evidence type="ECO:0000313" key="5">
    <source>
        <dbReference type="Proteomes" id="UP000229307"/>
    </source>
</evidence>
<dbReference type="PANTHER" id="PTHR43818:SF11">
    <property type="entry name" value="BCDNA.GH03377"/>
    <property type="match status" value="1"/>
</dbReference>
<organism evidence="4 5">
    <name type="scientific">Candidatus Desantisbacteria bacterium CG_4_10_14_0_8_um_filter_48_22</name>
    <dbReference type="NCBI Taxonomy" id="1974543"/>
    <lineage>
        <taxon>Bacteria</taxon>
        <taxon>Candidatus Desantisiibacteriota</taxon>
    </lineage>
</organism>
<keyword evidence="1" id="KW-0560">Oxidoreductase</keyword>
<feature type="domain" description="GFO/IDH/MocA-like oxidoreductase" evidence="3">
    <location>
        <begin position="136"/>
        <end position="265"/>
    </location>
</feature>
<dbReference type="Gene3D" id="3.30.360.10">
    <property type="entry name" value="Dihydrodipicolinate Reductase, domain 2"/>
    <property type="match status" value="1"/>
</dbReference>
<proteinExistence type="predicted"/>
<dbReference type="InterPro" id="IPR000683">
    <property type="entry name" value="Gfo/Idh/MocA-like_OxRdtase_N"/>
</dbReference>
<evidence type="ECO:0000313" key="4">
    <source>
        <dbReference type="EMBL" id="PIZ15720.1"/>
    </source>
</evidence>
<evidence type="ECO:0000256" key="1">
    <source>
        <dbReference type="ARBA" id="ARBA00023002"/>
    </source>
</evidence>
<dbReference type="Pfam" id="PF22725">
    <property type="entry name" value="GFO_IDH_MocA_C3"/>
    <property type="match status" value="1"/>
</dbReference>
<protein>
    <recommendedName>
        <fullName evidence="6">Gfo/Idh/MocA-like oxidoreductase N-terminal domain-containing protein</fullName>
    </recommendedName>
</protein>
<dbReference type="InterPro" id="IPR036291">
    <property type="entry name" value="NAD(P)-bd_dom_sf"/>
</dbReference>
<evidence type="ECO:0008006" key="6">
    <source>
        <dbReference type="Google" id="ProtNLM"/>
    </source>
</evidence>
<dbReference type="InterPro" id="IPR050463">
    <property type="entry name" value="Gfo/Idh/MocA_oxidrdct_glycsds"/>
</dbReference>
<dbReference type="PANTHER" id="PTHR43818">
    <property type="entry name" value="BCDNA.GH03377"/>
    <property type="match status" value="1"/>
</dbReference>
<dbReference type="Proteomes" id="UP000229307">
    <property type="component" value="Unassembled WGS sequence"/>
</dbReference>
<reference evidence="5" key="1">
    <citation type="submission" date="2017-09" db="EMBL/GenBank/DDBJ databases">
        <title>Depth-based differentiation of microbial function through sediment-hosted aquifers and enrichment of novel symbionts in the deep terrestrial subsurface.</title>
        <authorList>
            <person name="Probst A.J."/>
            <person name="Ladd B."/>
            <person name="Jarett J.K."/>
            <person name="Geller-Mcgrath D.E."/>
            <person name="Sieber C.M.K."/>
            <person name="Emerson J.B."/>
            <person name="Anantharaman K."/>
            <person name="Thomas B.C."/>
            <person name="Malmstrom R."/>
            <person name="Stieglmeier M."/>
            <person name="Klingl A."/>
            <person name="Woyke T."/>
            <person name="Ryan C.M."/>
            <person name="Banfield J.F."/>
        </authorList>
    </citation>
    <scope>NUCLEOTIDE SEQUENCE [LARGE SCALE GENOMIC DNA]</scope>
</reference>